<gene>
    <name evidence="1" type="ORF">CLO192961_LOCUS383862</name>
</gene>
<dbReference type="Proteomes" id="UP000766486">
    <property type="component" value="Unassembled WGS sequence"/>
</dbReference>
<comment type="caution">
    <text evidence="1">The sequence shown here is derived from an EMBL/GenBank/DDBJ whole genome shotgun (WGS) entry which is preliminary data.</text>
</comment>
<accession>A0ABY6UX07</accession>
<sequence length="81" mass="8900">MTRTADIADPLSRFGTIMHGKTPHFLELDRVQVVGCVTKYEAAEAAWKMATQYASQLIIGDTMAIFSVSVSLEAESRQHGN</sequence>
<protein>
    <submittedName>
        <fullName evidence="1">Uncharacterized protein</fullName>
    </submittedName>
</protein>
<proteinExistence type="predicted"/>
<dbReference type="EMBL" id="CABFNS010000887">
    <property type="protein sequence ID" value="VUC34505.1"/>
    <property type="molecule type" value="Genomic_DNA"/>
</dbReference>
<reference evidence="1 2" key="1">
    <citation type="submission" date="2019-06" db="EMBL/GenBank/DDBJ databases">
        <authorList>
            <person name="Broberg M."/>
        </authorList>
    </citation>
    <scope>NUCLEOTIDE SEQUENCE [LARGE SCALE GENOMIC DNA]</scope>
</reference>
<evidence type="ECO:0000313" key="1">
    <source>
        <dbReference type="EMBL" id="VUC34505.1"/>
    </source>
</evidence>
<evidence type="ECO:0000313" key="2">
    <source>
        <dbReference type="Proteomes" id="UP000766486"/>
    </source>
</evidence>
<name>A0ABY6UX07_BIOOC</name>
<organism evidence="1 2">
    <name type="scientific">Bionectria ochroleuca</name>
    <name type="common">Gliocladium roseum</name>
    <dbReference type="NCBI Taxonomy" id="29856"/>
    <lineage>
        <taxon>Eukaryota</taxon>
        <taxon>Fungi</taxon>
        <taxon>Dikarya</taxon>
        <taxon>Ascomycota</taxon>
        <taxon>Pezizomycotina</taxon>
        <taxon>Sordariomycetes</taxon>
        <taxon>Hypocreomycetidae</taxon>
        <taxon>Hypocreales</taxon>
        <taxon>Bionectriaceae</taxon>
        <taxon>Clonostachys</taxon>
    </lineage>
</organism>
<keyword evidence="2" id="KW-1185">Reference proteome</keyword>